<evidence type="ECO:0000256" key="1">
    <source>
        <dbReference type="SAM" id="MobiDB-lite"/>
    </source>
</evidence>
<dbReference type="AlphaFoldDB" id="X0XI98"/>
<comment type="caution">
    <text evidence="2">The sequence shown here is derived from an EMBL/GenBank/DDBJ whole genome shotgun (WGS) entry which is preliminary data.</text>
</comment>
<proteinExistence type="predicted"/>
<organism evidence="2">
    <name type="scientific">marine sediment metagenome</name>
    <dbReference type="NCBI Taxonomy" id="412755"/>
    <lineage>
        <taxon>unclassified sequences</taxon>
        <taxon>metagenomes</taxon>
        <taxon>ecological metagenomes</taxon>
    </lineage>
</organism>
<accession>X0XI98</accession>
<feature type="compositionally biased region" description="Gly residues" evidence="1">
    <location>
        <begin position="1"/>
        <end position="10"/>
    </location>
</feature>
<dbReference type="EMBL" id="BARS01045651">
    <property type="protein sequence ID" value="GAG35107.1"/>
    <property type="molecule type" value="Genomic_DNA"/>
</dbReference>
<feature type="region of interest" description="Disordered" evidence="1">
    <location>
        <begin position="1"/>
        <end position="44"/>
    </location>
</feature>
<evidence type="ECO:0000313" key="2">
    <source>
        <dbReference type="EMBL" id="GAG35107.1"/>
    </source>
</evidence>
<name>X0XI98_9ZZZZ</name>
<sequence length="98" mass="11135">GIPEAGGGAGEMVEDRLDEALSPGSTISTESTRRRKRDPNIKTYYSSPEIRPRISRLRKEWAVNESELTRWLLEEALDLVERGKIKPKVKTVKKVELD</sequence>
<feature type="non-terminal residue" evidence="2">
    <location>
        <position position="1"/>
    </location>
</feature>
<reference evidence="2" key="1">
    <citation type="journal article" date="2014" name="Front. Microbiol.">
        <title>High frequency of phylogenetically diverse reductive dehalogenase-homologous genes in deep subseafloor sedimentary metagenomes.</title>
        <authorList>
            <person name="Kawai M."/>
            <person name="Futagami T."/>
            <person name="Toyoda A."/>
            <person name="Takaki Y."/>
            <person name="Nishi S."/>
            <person name="Hori S."/>
            <person name="Arai W."/>
            <person name="Tsubouchi T."/>
            <person name="Morono Y."/>
            <person name="Uchiyama I."/>
            <person name="Ito T."/>
            <person name="Fujiyama A."/>
            <person name="Inagaki F."/>
            <person name="Takami H."/>
        </authorList>
    </citation>
    <scope>NUCLEOTIDE SEQUENCE</scope>
    <source>
        <strain evidence="2">Expedition CK06-06</strain>
    </source>
</reference>
<gene>
    <name evidence="2" type="ORF">S01H1_68820</name>
</gene>
<protein>
    <submittedName>
        <fullName evidence="2">Uncharacterized protein</fullName>
    </submittedName>
</protein>